<dbReference type="EMBL" id="RCCB01000014">
    <property type="protein sequence ID" value="RLJ23819.1"/>
    <property type="molecule type" value="Genomic_DNA"/>
</dbReference>
<dbReference type="Proteomes" id="UP000275027">
    <property type="component" value="Unassembled WGS sequence"/>
</dbReference>
<gene>
    <name evidence="2" type="ORF">B0G92_2934</name>
    <name evidence="3" type="ORF">CLV50_3093</name>
</gene>
<dbReference type="Gene3D" id="1.20.120.450">
    <property type="entry name" value="dinb family like domain"/>
    <property type="match status" value="1"/>
</dbReference>
<reference evidence="2 4" key="1">
    <citation type="submission" date="2017-12" db="EMBL/GenBank/DDBJ databases">
        <title>Genomic Encyclopedia of Type Strains, Phase III (KMG-III): the genomes of soil and plant-associated and newly described type strains.</title>
        <authorList>
            <person name="Whitman W."/>
        </authorList>
    </citation>
    <scope>NUCLEOTIDE SEQUENCE [LARGE SCALE GENOMIC DNA]</scope>
    <source>
        <strain evidence="2 4">IP-10</strain>
    </source>
</reference>
<dbReference type="SUPFAM" id="SSF109854">
    <property type="entry name" value="DinB/YfiT-like putative metalloenzymes"/>
    <property type="match status" value="1"/>
</dbReference>
<sequence length="173" mass="19797">MNTSELITLFHNNHIELANYVNALPDDQFLYSKNGKWTAGQQLSHVYLCLLPISKALASKEFLIQKFGKIERPLWDYDTVLANYKVALANGGKAPEKFLPEAVQPEAKKELTEELQQILDSIQQQLSGYSEEELDTIVMPHPLLGIMTVREMFYLMAYHAIHHLRQTEQNLPA</sequence>
<name>A0A497UCN9_9FLAO</name>
<evidence type="ECO:0000259" key="1">
    <source>
        <dbReference type="Pfam" id="PF12867"/>
    </source>
</evidence>
<dbReference type="Proteomes" id="UP000233767">
    <property type="component" value="Unassembled WGS sequence"/>
</dbReference>
<evidence type="ECO:0000313" key="4">
    <source>
        <dbReference type="Proteomes" id="UP000233767"/>
    </source>
</evidence>
<dbReference type="RefSeq" id="WP_101472755.1">
    <property type="nucleotide sequence ID" value="NZ_JAVHXU010000015.1"/>
</dbReference>
<feature type="domain" description="DinB-like" evidence="1">
    <location>
        <begin position="16"/>
        <end position="166"/>
    </location>
</feature>
<dbReference type="InterPro" id="IPR024775">
    <property type="entry name" value="DinB-like"/>
</dbReference>
<dbReference type="EMBL" id="PJND01000010">
    <property type="protein sequence ID" value="PKW20222.1"/>
    <property type="molecule type" value="Genomic_DNA"/>
</dbReference>
<protein>
    <submittedName>
        <fullName evidence="3">DinB family protein</fullName>
    </submittedName>
</protein>
<proteinExistence type="predicted"/>
<comment type="caution">
    <text evidence="3">The sequence shown here is derived from an EMBL/GenBank/DDBJ whole genome shotgun (WGS) entry which is preliminary data.</text>
</comment>
<dbReference type="Pfam" id="PF12867">
    <property type="entry name" value="DinB_2"/>
    <property type="match status" value="1"/>
</dbReference>
<accession>A0A497UCN9</accession>
<organism evidence="3 5">
    <name type="scientific">Flavobacterium lindanitolerans</name>
    <dbReference type="NCBI Taxonomy" id="428988"/>
    <lineage>
        <taxon>Bacteria</taxon>
        <taxon>Pseudomonadati</taxon>
        <taxon>Bacteroidota</taxon>
        <taxon>Flavobacteriia</taxon>
        <taxon>Flavobacteriales</taxon>
        <taxon>Flavobacteriaceae</taxon>
        <taxon>Flavobacterium</taxon>
    </lineage>
</organism>
<reference evidence="3 5" key="2">
    <citation type="submission" date="2018-10" db="EMBL/GenBank/DDBJ databases">
        <title>Genomic Encyclopedia of Archaeal and Bacterial Type Strains, Phase II (KMG-II): from individual species to whole genera.</title>
        <authorList>
            <person name="Goeker M."/>
        </authorList>
    </citation>
    <scope>NUCLEOTIDE SEQUENCE [LARGE SCALE GENOMIC DNA]</scope>
    <source>
        <strain evidence="3 5">DSM 21886</strain>
    </source>
</reference>
<dbReference type="InterPro" id="IPR034660">
    <property type="entry name" value="DinB/YfiT-like"/>
</dbReference>
<evidence type="ECO:0000313" key="2">
    <source>
        <dbReference type="EMBL" id="PKW20222.1"/>
    </source>
</evidence>
<evidence type="ECO:0000313" key="3">
    <source>
        <dbReference type="EMBL" id="RLJ23819.1"/>
    </source>
</evidence>
<keyword evidence="4" id="KW-1185">Reference proteome</keyword>
<dbReference type="AlphaFoldDB" id="A0A497UCN9"/>
<evidence type="ECO:0000313" key="5">
    <source>
        <dbReference type="Proteomes" id="UP000275027"/>
    </source>
</evidence>